<reference evidence="2" key="1">
    <citation type="submission" date="2025-08" db="UniProtKB">
        <authorList>
            <consortium name="Ensembl"/>
        </authorList>
    </citation>
    <scope>IDENTIFICATION</scope>
</reference>
<feature type="region of interest" description="Disordered" evidence="1">
    <location>
        <begin position="1"/>
        <end position="58"/>
    </location>
</feature>
<dbReference type="InterPro" id="IPR032704">
    <property type="entry name" value="Cms1"/>
</dbReference>
<dbReference type="SUPFAM" id="SSF52540">
    <property type="entry name" value="P-loop containing nucleoside triphosphate hydrolases"/>
    <property type="match status" value="1"/>
</dbReference>
<organism evidence="2 3">
    <name type="scientific">Oryzias sinensis</name>
    <name type="common">Chinese medaka</name>
    <dbReference type="NCBI Taxonomy" id="183150"/>
    <lineage>
        <taxon>Eukaryota</taxon>
        <taxon>Metazoa</taxon>
        <taxon>Chordata</taxon>
        <taxon>Craniata</taxon>
        <taxon>Vertebrata</taxon>
        <taxon>Euteleostomi</taxon>
        <taxon>Actinopterygii</taxon>
        <taxon>Neopterygii</taxon>
        <taxon>Teleostei</taxon>
        <taxon>Neoteleostei</taxon>
        <taxon>Acanthomorphata</taxon>
        <taxon>Ovalentaria</taxon>
        <taxon>Atherinomorphae</taxon>
        <taxon>Beloniformes</taxon>
        <taxon>Adrianichthyidae</taxon>
        <taxon>Oryziinae</taxon>
        <taxon>Oryzias</taxon>
    </lineage>
</organism>
<dbReference type="GO" id="GO:0030686">
    <property type="term" value="C:90S preribosome"/>
    <property type="evidence" value="ECO:0007669"/>
    <property type="project" value="TreeGrafter"/>
</dbReference>
<dbReference type="GeneTree" id="ENSGT00390000006574"/>
<keyword evidence="3" id="KW-1185">Reference proteome</keyword>
<dbReference type="Pfam" id="PF14617">
    <property type="entry name" value="CMS1"/>
    <property type="match status" value="1"/>
</dbReference>
<feature type="compositionally biased region" description="Basic residues" evidence="1">
    <location>
        <begin position="23"/>
        <end position="45"/>
    </location>
</feature>
<dbReference type="Gene3D" id="3.40.50.300">
    <property type="entry name" value="P-loop containing nucleotide triphosphate hydrolases"/>
    <property type="match status" value="1"/>
</dbReference>
<evidence type="ECO:0000256" key="1">
    <source>
        <dbReference type="SAM" id="MobiDB-lite"/>
    </source>
</evidence>
<dbReference type="PANTHER" id="PTHR24030">
    <property type="entry name" value="PROTEIN CMSS1"/>
    <property type="match status" value="1"/>
</dbReference>
<proteinExistence type="predicted"/>
<evidence type="ECO:0000313" key="3">
    <source>
        <dbReference type="Proteomes" id="UP000694383"/>
    </source>
</evidence>
<name>A0A8C7YHI7_9TELE</name>
<dbReference type="InterPro" id="IPR027417">
    <property type="entry name" value="P-loop_NTPase"/>
</dbReference>
<sequence>TDASEAAEEEEEKPVEQTQMKAEKRKRQPDKAAKVKKKSEARKKKTITDVLASSDPKPGSPADLQDLVTLYFSDKRSVIELEELKLADSSFLSSNDLTHTLSSYLKQVCPKWAKIQKQHSETGSVVILIVCSSALRAIELLKQVTAFKGEAKAVKLFAKHIKIEEQVKLLRKGVAHIGIGTPGRISALIEKEGLNLQALRYVVLDWNWRDQKLRRMVDIPEVSCCPLVVQTIITSSSCCLVLSIDGI</sequence>
<dbReference type="Ensembl" id="ENSOSIT00000030401.1">
    <property type="protein sequence ID" value="ENSOSIP00000028852.1"/>
    <property type="gene ID" value="ENSOSIG00000015007.1"/>
</dbReference>
<dbReference type="GO" id="GO:0005634">
    <property type="term" value="C:nucleus"/>
    <property type="evidence" value="ECO:0007669"/>
    <property type="project" value="TreeGrafter"/>
</dbReference>
<accession>A0A8C7YHI7</accession>
<reference evidence="2" key="2">
    <citation type="submission" date="2025-09" db="UniProtKB">
        <authorList>
            <consortium name="Ensembl"/>
        </authorList>
    </citation>
    <scope>IDENTIFICATION</scope>
</reference>
<feature type="compositionally biased region" description="Acidic residues" evidence="1">
    <location>
        <begin position="1"/>
        <end position="13"/>
    </location>
</feature>
<protein>
    <submittedName>
        <fullName evidence="2">Cms1 ribosomal small subunit homolog</fullName>
    </submittedName>
</protein>
<dbReference type="Proteomes" id="UP000694383">
    <property type="component" value="Unplaced"/>
</dbReference>
<dbReference type="AlphaFoldDB" id="A0A8C7YHI7"/>
<dbReference type="PANTHER" id="PTHR24030:SF0">
    <property type="entry name" value="PROTEIN CMSS1"/>
    <property type="match status" value="1"/>
</dbReference>
<evidence type="ECO:0000313" key="2">
    <source>
        <dbReference type="Ensembl" id="ENSOSIP00000028852.1"/>
    </source>
</evidence>